<feature type="region of interest" description="Disordered" evidence="4">
    <location>
        <begin position="374"/>
        <end position="397"/>
    </location>
</feature>
<keyword evidence="2 3" id="KW-0175">Coiled coil</keyword>
<protein>
    <submittedName>
        <fullName evidence="5">Putative nima interactive protein</fullName>
    </submittedName>
</protein>
<dbReference type="InterPro" id="IPR021622">
    <property type="entry name" value="Afadin/alpha-actinin-bd"/>
</dbReference>
<evidence type="ECO:0000256" key="3">
    <source>
        <dbReference type="SAM" id="Coils"/>
    </source>
</evidence>
<dbReference type="OrthoDB" id="312015at2759"/>
<evidence type="ECO:0000256" key="4">
    <source>
        <dbReference type="SAM" id="MobiDB-lite"/>
    </source>
</evidence>
<feature type="region of interest" description="Disordered" evidence="4">
    <location>
        <begin position="692"/>
        <end position="733"/>
    </location>
</feature>
<dbReference type="Proteomes" id="UP000286134">
    <property type="component" value="Unassembled WGS sequence"/>
</dbReference>
<feature type="region of interest" description="Disordered" evidence="4">
    <location>
        <begin position="501"/>
        <end position="540"/>
    </location>
</feature>
<reference evidence="5 6" key="1">
    <citation type="journal article" date="2018" name="BMC Genomics">
        <title>Comparative genome analyses reveal sequence features reflecting distinct modes of host-adaptation between dicot and monocot powdery mildew.</title>
        <authorList>
            <person name="Wu Y."/>
            <person name="Ma X."/>
            <person name="Pan Z."/>
            <person name="Kale S.D."/>
            <person name="Song Y."/>
            <person name="King H."/>
            <person name="Zhang Q."/>
            <person name="Presley C."/>
            <person name="Deng X."/>
            <person name="Wei C.I."/>
            <person name="Xiao S."/>
        </authorList>
    </citation>
    <scope>NUCLEOTIDE SEQUENCE [LARGE SCALE GENOMIC DNA]</scope>
    <source>
        <strain evidence="5">UMSG2</strain>
    </source>
</reference>
<evidence type="ECO:0000256" key="1">
    <source>
        <dbReference type="ARBA" id="ARBA00009291"/>
    </source>
</evidence>
<organism evidence="5 6">
    <name type="scientific">Erysiphe neolycopersici</name>
    <dbReference type="NCBI Taxonomy" id="212602"/>
    <lineage>
        <taxon>Eukaryota</taxon>
        <taxon>Fungi</taxon>
        <taxon>Dikarya</taxon>
        <taxon>Ascomycota</taxon>
        <taxon>Pezizomycotina</taxon>
        <taxon>Leotiomycetes</taxon>
        <taxon>Erysiphales</taxon>
        <taxon>Erysiphaceae</taxon>
        <taxon>Erysiphe</taxon>
    </lineage>
</organism>
<feature type="compositionally biased region" description="Basic and acidic residues" evidence="4">
    <location>
        <begin position="716"/>
        <end position="725"/>
    </location>
</feature>
<feature type="compositionally biased region" description="Polar residues" evidence="4">
    <location>
        <begin position="514"/>
        <end position="524"/>
    </location>
</feature>
<evidence type="ECO:0000313" key="6">
    <source>
        <dbReference type="Proteomes" id="UP000286134"/>
    </source>
</evidence>
<dbReference type="STRING" id="212602.A0A420HJN2"/>
<keyword evidence="6" id="KW-1185">Reference proteome</keyword>
<accession>A0A420HJN2</accession>
<feature type="compositionally biased region" description="Low complexity" evidence="4">
    <location>
        <begin position="565"/>
        <end position="581"/>
    </location>
</feature>
<feature type="compositionally biased region" description="Low complexity" evidence="4">
    <location>
        <begin position="525"/>
        <end position="540"/>
    </location>
</feature>
<sequence length="752" mass="85643">MDPENLNTASQYLNNQLLSRGFLRHGQNINFAQVEYDHDTHIQIIRIVNDLILRHDRDDAQRENMTDVVRSLRAESVKLSVEVERYKDRKNDMIRKLAATEADKNTLESKLAISEAKERRLKSEVEKLKATVGQVRAMCAIDCRKKDRVVEGLKKTILESGRVRGGKNNKVREIVVVGGIGKAQNKTLSMSVEAEGYDLRTETSEFLTELARSLSDDNEKICRLLRHTLDTLKTLSGWSSDDQTNTPLVETGLEKLAEQMEAVIEHVKILLTNPNYVPLEEVEIREEEILRLREGWEHMEQRWKDAVSLIDSWRKRMMCGGEKINLQELQMGLQLDTLMPQKDEPLDFNLSIVKEESEEENDLLELSSANEITSAHKANSQTEIDSGELNSNSSPFEDVCDEDSIKKKYRRLHENKEEFEDYEATCDNSSMSPCSVPQLSPLHEMTSETYSQINNSPVRRCKNFSPIVEENTLDFLQLDLSPTKEGDKSKELECLPHKIVNSGDELDEMHTPFDSDQTETLNNASTSRSETSTLSQSSVSFDQSPTFISISTPQARQECSLSPQKSTSNSRSKLSPSKSIPKLKLGPDCLLLRPHDVVSRQSPLNMTSITAKLTASAREADAARVRAKLRAAKCRNSAATVSNKCKSPDHEFKPSTLEVTMGTMKSPEANSSKKLTTEESFRKDDYECEDFETTYQENSDSTLRAEQRNNRKRKAKETSHRDMSKNRRRKRRSTLTSWELEKFILSNTEFRD</sequence>
<feature type="compositionally biased region" description="Polar residues" evidence="4">
    <location>
        <begin position="552"/>
        <end position="564"/>
    </location>
</feature>
<feature type="compositionally biased region" description="Polar residues" evidence="4">
    <location>
        <begin position="693"/>
        <end position="702"/>
    </location>
</feature>
<comment type="caution">
    <text evidence="5">The sequence shown here is derived from an EMBL/GenBank/DDBJ whole genome shotgun (WGS) entry which is preliminary data.</text>
</comment>
<feature type="compositionally biased region" description="Polar residues" evidence="4">
    <location>
        <begin position="374"/>
        <end position="395"/>
    </location>
</feature>
<dbReference type="AlphaFoldDB" id="A0A420HJN2"/>
<comment type="similarity">
    <text evidence="1">Belongs to the ADIP family.</text>
</comment>
<feature type="coiled-coil region" evidence="3">
    <location>
        <begin position="69"/>
        <end position="131"/>
    </location>
</feature>
<name>A0A420HJN2_9PEZI</name>
<evidence type="ECO:0000313" key="5">
    <source>
        <dbReference type="EMBL" id="RKF57630.1"/>
    </source>
</evidence>
<evidence type="ECO:0000256" key="2">
    <source>
        <dbReference type="ARBA" id="ARBA00023054"/>
    </source>
</evidence>
<gene>
    <name evidence="5" type="ORF">OnM2_072029</name>
</gene>
<proteinExistence type="inferred from homology"/>
<dbReference type="EMBL" id="MCFK01007288">
    <property type="protein sequence ID" value="RKF57630.1"/>
    <property type="molecule type" value="Genomic_DNA"/>
</dbReference>
<feature type="region of interest" description="Disordered" evidence="4">
    <location>
        <begin position="552"/>
        <end position="581"/>
    </location>
</feature>
<dbReference type="Pfam" id="PF11559">
    <property type="entry name" value="ADIP"/>
    <property type="match status" value="1"/>
</dbReference>